<dbReference type="InterPro" id="IPR036397">
    <property type="entry name" value="RNaseH_sf"/>
</dbReference>
<dbReference type="Proteomes" id="UP000198211">
    <property type="component" value="Unassembled WGS sequence"/>
</dbReference>
<keyword evidence="2" id="KW-0808">Transferase</keyword>
<dbReference type="Gene3D" id="1.10.340.70">
    <property type="match status" value="1"/>
</dbReference>
<keyword evidence="3" id="KW-1185">Reference proteome</keyword>
<keyword evidence="2" id="KW-0548">Nucleotidyltransferase</keyword>
<dbReference type="GO" id="GO:0003964">
    <property type="term" value="F:RNA-directed DNA polymerase activity"/>
    <property type="evidence" value="ECO:0007669"/>
    <property type="project" value="UniProtKB-KW"/>
</dbReference>
<comment type="caution">
    <text evidence="2">The sequence shown here is derived from an EMBL/GenBank/DDBJ whole genome shotgun (WGS) entry which is preliminary data.</text>
</comment>
<dbReference type="FunFam" id="1.10.340.70:FF:000001">
    <property type="entry name" value="Retrovirus-related Pol polyprotein from transposon gypsy-like Protein"/>
    <property type="match status" value="1"/>
</dbReference>
<dbReference type="InterPro" id="IPR041588">
    <property type="entry name" value="Integrase_H2C2"/>
</dbReference>
<dbReference type="AlphaFoldDB" id="A0A225W8A8"/>
<dbReference type="InterPro" id="IPR001584">
    <property type="entry name" value="Integrase_cat-core"/>
</dbReference>
<evidence type="ECO:0000313" key="2">
    <source>
        <dbReference type="EMBL" id="OWZ13983.1"/>
    </source>
</evidence>
<organism evidence="2 3">
    <name type="scientific">Phytophthora megakarya</name>
    <dbReference type="NCBI Taxonomy" id="4795"/>
    <lineage>
        <taxon>Eukaryota</taxon>
        <taxon>Sar</taxon>
        <taxon>Stramenopiles</taxon>
        <taxon>Oomycota</taxon>
        <taxon>Peronosporomycetes</taxon>
        <taxon>Peronosporales</taxon>
        <taxon>Peronosporaceae</taxon>
        <taxon>Phytophthora</taxon>
    </lineage>
</organism>
<dbReference type="EMBL" id="NBNE01001446">
    <property type="protein sequence ID" value="OWZ13983.1"/>
    <property type="molecule type" value="Genomic_DNA"/>
</dbReference>
<dbReference type="PANTHER" id="PTHR37984:SF5">
    <property type="entry name" value="PROTEIN NYNRIN-LIKE"/>
    <property type="match status" value="1"/>
</dbReference>
<dbReference type="STRING" id="4795.A0A225W8A8"/>
<accession>A0A225W8A8</accession>
<dbReference type="PROSITE" id="PS50994">
    <property type="entry name" value="INTEGRASE"/>
    <property type="match status" value="1"/>
</dbReference>
<evidence type="ECO:0000313" key="3">
    <source>
        <dbReference type="Proteomes" id="UP000198211"/>
    </source>
</evidence>
<sequence length="510" mass="57562">MDCLATTRLDNSYRWECYLEATTVNLAEYSGMKNGVQAALDIGATDLVLVGNSRLAIQQSLGLIAGTKGVAYDPTQPPPRARWCPTEVSQENKASSVISIEPKLAQLRSLKHIQEDIYAPIPEALADEPSISIAQSQGHTKPSQRSGTVPEPCRKKFFDFKREEANGVPTEDSVRLEAELSRVAVPNCDTPVLPDAEDVDPLTAQRERRIRIATAQVEEFRWANLKTVLHGDESTLTYRAARDAWKMSDHFVLSEDNVLYFVGTRPLRSDQQQEDAMLRLVLPTTMIPEILQNCHDSLEGGHQCIARTFYKVKLDYYLIGLYADVARHVQSCPDCSSSKSRPKIREYSPGNILAERSFQVVTMDFVIPLPKFRGGAFTVPKRIHRPLADTTALRVAQAFEECVYQPFGAPSLISHDKDPRFMSEVFQSFTEMMQSRSRATLSYRPQVNDQQERSVKTVMQSVRVYAEDLQQQDWDEIAEKLIFAINNSMDTKRKETPVFLVHGWDAQSKL</sequence>
<reference evidence="3" key="1">
    <citation type="submission" date="2017-03" db="EMBL/GenBank/DDBJ databases">
        <title>Phytopthora megakarya and P. palmivora, two closely related causual agents of cacao black pod achieved similar genome size and gene model numbers by different mechanisms.</title>
        <authorList>
            <person name="Ali S."/>
            <person name="Shao J."/>
            <person name="Larry D.J."/>
            <person name="Kronmiller B."/>
            <person name="Shen D."/>
            <person name="Strem M.D."/>
            <person name="Melnick R.L."/>
            <person name="Guiltinan M.J."/>
            <person name="Tyler B.M."/>
            <person name="Meinhardt L.W."/>
            <person name="Bailey B.A."/>
        </authorList>
    </citation>
    <scope>NUCLEOTIDE SEQUENCE [LARGE SCALE GENOMIC DNA]</scope>
    <source>
        <strain evidence="3">zdho120</strain>
    </source>
</reference>
<dbReference type="Gene3D" id="3.30.420.10">
    <property type="entry name" value="Ribonuclease H-like superfamily/Ribonuclease H"/>
    <property type="match status" value="1"/>
</dbReference>
<dbReference type="SUPFAM" id="SSF53098">
    <property type="entry name" value="Ribonuclease H-like"/>
    <property type="match status" value="1"/>
</dbReference>
<dbReference type="InterPro" id="IPR050951">
    <property type="entry name" value="Retrovirus_Pol_polyprotein"/>
</dbReference>
<protein>
    <submittedName>
        <fullName evidence="2">Reverse transcriptase</fullName>
    </submittedName>
</protein>
<feature type="domain" description="Integrase catalytic" evidence="1">
    <location>
        <begin position="338"/>
        <end position="505"/>
    </location>
</feature>
<gene>
    <name evidence="2" type="ORF">PHMEG_00012605</name>
</gene>
<keyword evidence="2" id="KW-0695">RNA-directed DNA polymerase</keyword>
<evidence type="ECO:0000259" key="1">
    <source>
        <dbReference type="PROSITE" id="PS50994"/>
    </source>
</evidence>
<dbReference type="PANTHER" id="PTHR37984">
    <property type="entry name" value="PROTEIN CBG26694"/>
    <property type="match status" value="1"/>
</dbReference>
<proteinExistence type="predicted"/>
<dbReference type="Pfam" id="PF17921">
    <property type="entry name" value="Integrase_H2C2"/>
    <property type="match status" value="1"/>
</dbReference>
<name>A0A225W8A8_9STRA</name>
<dbReference type="GO" id="GO:0003676">
    <property type="term" value="F:nucleic acid binding"/>
    <property type="evidence" value="ECO:0007669"/>
    <property type="project" value="InterPro"/>
</dbReference>
<dbReference type="GO" id="GO:0015074">
    <property type="term" value="P:DNA integration"/>
    <property type="evidence" value="ECO:0007669"/>
    <property type="project" value="InterPro"/>
</dbReference>
<dbReference type="InterPro" id="IPR012337">
    <property type="entry name" value="RNaseH-like_sf"/>
</dbReference>